<protein>
    <submittedName>
        <fullName evidence="3">LysM peptidoglycan-binding domain-containing protein</fullName>
    </submittedName>
</protein>
<dbReference type="InterPro" id="IPR052196">
    <property type="entry name" value="Bact_Kbp"/>
</dbReference>
<dbReference type="Proteomes" id="UP000584642">
    <property type="component" value="Unassembled WGS sequence"/>
</dbReference>
<feature type="domain" description="LysM" evidence="2">
    <location>
        <begin position="299"/>
        <end position="348"/>
    </location>
</feature>
<sequence>MSAPSAATPPPRPAAMRPVSPPAAAAPVAEPPARPAAAPLPAAPPSVAAEEVGPRFDVVRVTPDGEAVIAGRATPGSTVTVRDGVDPLGDVTADRRGEWVLLPGRPLPAGSRELSLTERAGHATPVASERVVVLVVPEHDRDIAGRPVAEPAGALAVAVPRAGTGAATVLQVPPAAAEALRADATPGTAATVVPPPAAQLPLPPGGVSVETLDYDREGRVALGGRGRPGGSVQLYLDNVLVGRAHTDPNGRWRLSPDRPIDPGLYTLRADQVAEDGKVTARVEMPVQMSDVPPDLPEGRSIVVQPGHSLWRIAMKSYGDGYRYTTIYQANREQIRDPDLIYPGQIFAVPASN</sequence>
<proteinExistence type="predicted"/>
<dbReference type="PROSITE" id="PS51782">
    <property type="entry name" value="LYSM"/>
    <property type="match status" value="1"/>
</dbReference>
<feature type="region of interest" description="Disordered" evidence="1">
    <location>
        <begin position="1"/>
        <end position="47"/>
    </location>
</feature>
<feature type="compositionally biased region" description="Low complexity" evidence="1">
    <location>
        <begin position="14"/>
        <end position="28"/>
    </location>
</feature>
<dbReference type="InterPro" id="IPR013783">
    <property type="entry name" value="Ig-like_fold"/>
</dbReference>
<dbReference type="SUPFAM" id="SSF54106">
    <property type="entry name" value="LysM domain"/>
    <property type="match status" value="1"/>
</dbReference>
<evidence type="ECO:0000313" key="3">
    <source>
        <dbReference type="EMBL" id="NYZ19058.1"/>
    </source>
</evidence>
<dbReference type="EMBL" id="JABFDB010000001">
    <property type="protein sequence ID" value="NYZ19058.1"/>
    <property type="molecule type" value="Genomic_DNA"/>
</dbReference>
<accession>A0ABX2T764</accession>
<dbReference type="Gene3D" id="3.10.350.10">
    <property type="entry name" value="LysM domain"/>
    <property type="match status" value="1"/>
</dbReference>
<evidence type="ECO:0000256" key="1">
    <source>
        <dbReference type="SAM" id="MobiDB-lite"/>
    </source>
</evidence>
<reference evidence="3 4" key="1">
    <citation type="submission" date="2020-05" db="EMBL/GenBank/DDBJ databases">
        <title>Azospirillum oleiclasticum sp. nov, a nitrogen-fixing and heavy crude oil-emulsifying bacterium isolated from the crude oil of Yumen Oilfield.</title>
        <authorList>
            <person name="Wu D."/>
            <person name="Cai M."/>
            <person name="Zhang X."/>
        </authorList>
    </citation>
    <scope>NUCLEOTIDE SEQUENCE [LARGE SCALE GENOMIC DNA]</scope>
    <source>
        <strain evidence="3 4">ROY-1-1-2</strain>
    </source>
</reference>
<dbReference type="InterPro" id="IPR036779">
    <property type="entry name" value="LysM_dom_sf"/>
</dbReference>
<dbReference type="CDD" id="cd00118">
    <property type="entry name" value="LysM"/>
    <property type="match status" value="1"/>
</dbReference>
<evidence type="ECO:0000313" key="4">
    <source>
        <dbReference type="Proteomes" id="UP000584642"/>
    </source>
</evidence>
<dbReference type="PANTHER" id="PTHR34700">
    <property type="entry name" value="POTASSIUM BINDING PROTEIN KBP"/>
    <property type="match status" value="1"/>
</dbReference>
<dbReference type="Gene3D" id="2.60.40.10">
    <property type="entry name" value="Immunoglobulins"/>
    <property type="match status" value="1"/>
</dbReference>
<keyword evidence="4" id="KW-1185">Reference proteome</keyword>
<evidence type="ECO:0000259" key="2">
    <source>
        <dbReference type="PROSITE" id="PS51782"/>
    </source>
</evidence>
<feature type="compositionally biased region" description="Low complexity" evidence="1">
    <location>
        <begin position="35"/>
        <end position="47"/>
    </location>
</feature>
<dbReference type="Pfam" id="PF01476">
    <property type="entry name" value="LysM"/>
    <property type="match status" value="1"/>
</dbReference>
<name>A0ABX2T764_9PROT</name>
<dbReference type="SMART" id="SM00257">
    <property type="entry name" value="LysM"/>
    <property type="match status" value="1"/>
</dbReference>
<comment type="caution">
    <text evidence="3">The sequence shown here is derived from an EMBL/GenBank/DDBJ whole genome shotgun (WGS) entry which is preliminary data.</text>
</comment>
<dbReference type="InterPro" id="IPR018392">
    <property type="entry name" value="LysM"/>
</dbReference>
<dbReference type="PANTHER" id="PTHR34700:SF4">
    <property type="entry name" value="PHAGE-LIKE ELEMENT PBSX PROTEIN XKDP"/>
    <property type="match status" value="1"/>
</dbReference>
<organism evidence="3 4">
    <name type="scientific">Azospirillum oleiclasticum</name>
    <dbReference type="NCBI Taxonomy" id="2735135"/>
    <lineage>
        <taxon>Bacteria</taxon>
        <taxon>Pseudomonadati</taxon>
        <taxon>Pseudomonadota</taxon>
        <taxon>Alphaproteobacteria</taxon>
        <taxon>Rhodospirillales</taxon>
        <taxon>Azospirillaceae</taxon>
        <taxon>Azospirillum</taxon>
    </lineage>
</organism>
<gene>
    <name evidence="3" type="ORF">HND93_04990</name>
</gene>